<dbReference type="PROSITE" id="PS50879">
    <property type="entry name" value="RNASE_H_1"/>
    <property type="match status" value="1"/>
</dbReference>
<proteinExistence type="predicted"/>
<dbReference type="GO" id="GO:0004523">
    <property type="term" value="F:RNA-DNA hybrid ribonuclease activity"/>
    <property type="evidence" value="ECO:0007669"/>
    <property type="project" value="InterPro"/>
</dbReference>
<dbReference type="SUPFAM" id="SSF53098">
    <property type="entry name" value="Ribonuclease H-like"/>
    <property type="match status" value="1"/>
</dbReference>
<dbReference type="OrthoDB" id="6625885at2759"/>
<comment type="caution">
    <text evidence="1">The sequence shown here is derived from an EMBL/GenBank/DDBJ whole genome shotgun (WGS) entry which is preliminary data.</text>
</comment>
<name>A0A6A4KH11_APOLU</name>
<evidence type="ECO:0000313" key="1">
    <source>
        <dbReference type="EMBL" id="KAF6215226.1"/>
    </source>
</evidence>
<gene>
    <name evidence="1" type="ORF">GE061_009978</name>
</gene>
<protein>
    <submittedName>
        <fullName evidence="1">Uncharacterized protein</fullName>
    </submittedName>
</protein>
<dbReference type="InterPro" id="IPR002156">
    <property type="entry name" value="RNaseH_domain"/>
</dbReference>
<dbReference type="InterPro" id="IPR012337">
    <property type="entry name" value="RNaseH-like_sf"/>
</dbReference>
<dbReference type="EMBL" id="WIXP02000002">
    <property type="protein sequence ID" value="KAF6215226.1"/>
    <property type="molecule type" value="Genomic_DNA"/>
</dbReference>
<dbReference type="Proteomes" id="UP000466442">
    <property type="component" value="Unassembled WGS sequence"/>
</dbReference>
<organism evidence="1 2">
    <name type="scientific">Apolygus lucorum</name>
    <name type="common">Small green plant bug</name>
    <name type="synonym">Lygocoris lucorum</name>
    <dbReference type="NCBI Taxonomy" id="248454"/>
    <lineage>
        <taxon>Eukaryota</taxon>
        <taxon>Metazoa</taxon>
        <taxon>Ecdysozoa</taxon>
        <taxon>Arthropoda</taxon>
        <taxon>Hexapoda</taxon>
        <taxon>Insecta</taxon>
        <taxon>Pterygota</taxon>
        <taxon>Neoptera</taxon>
        <taxon>Paraneoptera</taxon>
        <taxon>Hemiptera</taxon>
        <taxon>Heteroptera</taxon>
        <taxon>Panheteroptera</taxon>
        <taxon>Cimicomorpha</taxon>
        <taxon>Miridae</taxon>
        <taxon>Mirini</taxon>
        <taxon>Apolygus</taxon>
    </lineage>
</organism>
<dbReference type="InterPro" id="IPR036397">
    <property type="entry name" value="RNaseH_sf"/>
</dbReference>
<dbReference type="GO" id="GO:0003676">
    <property type="term" value="F:nucleic acid binding"/>
    <property type="evidence" value="ECO:0007669"/>
    <property type="project" value="InterPro"/>
</dbReference>
<dbReference type="Gene3D" id="3.30.420.10">
    <property type="entry name" value="Ribonuclease H-like superfamily/Ribonuclease H"/>
    <property type="match status" value="1"/>
</dbReference>
<keyword evidence="2" id="KW-1185">Reference proteome</keyword>
<evidence type="ECO:0000313" key="2">
    <source>
        <dbReference type="Proteomes" id="UP000466442"/>
    </source>
</evidence>
<sequence length="96" mass="11056">MTIFTDNKSSILKVKNFEAKITTNHMIREVLHSMVSTGKEVCLVWIEGHSEIQCNERADALAKEAALLATPSNIFLPPRDMRSLTEQWLKEKWKKK</sequence>
<dbReference type="Pfam" id="PF00075">
    <property type="entry name" value="RNase_H"/>
    <property type="match status" value="1"/>
</dbReference>
<reference evidence="1" key="1">
    <citation type="journal article" date="2021" name="Mol. Ecol. Resour.">
        <title>Apolygus lucorum genome provides insights into omnivorousness and mesophyll feeding.</title>
        <authorList>
            <person name="Liu Y."/>
            <person name="Liu H."/>
            <person name="Wang H."/>
            <person name="Huang T."/>
            <person name="Liu B."/>
            <person name="Yang B."/>
            <person name="Yin L."/>
            <person name="Li B."/>
            <person name="Zhang Y."/>
            <person name="Zhang S."/>
            <person name="Jiang F."/>
            <person name="Zhang X."/>
            <person name="Ren Y."/>
            <person name="Wang B."/>
            <person name="Wang S."/>
            <person name="Lu Y."/>
            <person name="Wu K."/>
            <person name="Fan W."/>
            <person name="Wang G."/>
        </authorList>
    </citation>
    <scope>NUCLEOTIDE SEQUENCE</scope>
    <source>
        <strain evidence="1">12Hb</strain>
    </source>
</reference>
<dbReference type="AlphaFoldDB" id="A0A6A4KH11"/>
<accession>A0A6A4KH11</accession>